<reference evidence="5 6" key="1">
    <citation type="submission" date="2019-06" db="EMBL/GenBank/DDBJ databases">
        <title>Sequencing the genomes of 1000 actinobacteria strains.</title>
        <authorList>
            <person name="Klenk H.-P."/>
        </authorList>
    </citation>
    <scope>NUCLEOTIDE SEQUENCE [LARGE SCALE GENOMIC DNA]</scope>
    <source>
        <strain evidence="5 6">DSM 45301</strain>
    </source>
</reference>
<evidence type="ECO:0000313" key="5">
    <source>
        <dbReference type="EMBL" id="TQM04336.1"/>
    </source>
</evidence>
<dbReference type="AlphaFoldDB" id="A0A543D4S9"/>
<keyword evidence="3 4" id="KW-0732">Signal</keyword>
<dbReference type="InterPro" id="IPR006059">
    <property type="entry name" value="SBP"/>
</dbReference>
<feature type="signal peptide" evidence="4">
    <location>
        <begin position="1"/>
        <end position="33"/>
    </location>
</feature>
<comment type="caution">
    <text evidence="5">The sequence shown here is derived from an EMBL/GenBank/DDBJ whole genome shotgun (WGS) entry which is preliminary data.</text>
</comment>
<keyword evidence="2" id="KW-0813">Transport</keyword>
<gene>
    <name evidence="5" type="ORF">FB558_7369</name>
</gene>
<dbReference type="PROSITE" id="PS51257">
    <property type="entry name" value="PROKAR_LIPOPROTEIN"/>
    <property type="match status" value="1"/>
</dbReference>
<dbReference type="SUPFAM" id="SSF53850">
    <property type="entry name" value="Periplasmic binding protein-like II"/>
    <property type="match status" value="1"/>
</dbReference>
<name>A0A543D4S9_9PSEU</name>
<keyword evidence="6" id="KW-1185">Reference proteome</keyword>
<dbReference type="Pfam" id="PF01547">
    <property type="entry name" value="SBP_bac_1"/>
    <property type="match status" value="1"/>
</dbReference>
<organism evidence="5 6">
    <name type="scientific">Pseudonocardia kunmingensis</name>
    <dbReference type="NCBI Taxonomy" id="630975"/>
    <lineage>
        <taxon>Bacteria</taxon>
        <taxon>Bacillati</taxon>
        <taxon>Actinomycetota</taxon>
        <taxon>Actinomycetes</taxon>
        <taxon>Pseudonocardiales</taxon>
        <taxon>Pseudonocardiaceae</taxon>
        <taxon>Pseudonocardia</taxon>
    </lineage>
</organism>
<comment type="similarity">
    <text evidence="1">Belongs to the bacterial solute-binding protein 1 family.</text>
</comment>
<accession>A0A543D4S9</accession>
<dbReference type="GO" id="GO:0015768">
    <property type="term" value="P:maltose transport"/>
    <property type="evidence" value="ECO:0007669"/>
    <property type="project" value="TreeGrafter"/>
</dbReference>
<dbReference type="EMBL" id="VFPA01000005">
    <property type="protein sequence ID" value="TQM04336.1"/>
    <property type="molecule type" value="Genomic_DNA"/>
</dbReference>
<evidence type="ECO:0000313" key="6">
    <source>
        <dbReference type="Proteomes" id="UP000315677"/>
    </source>
</evidence>
<dbReference type="Gene3D" id="3.40.190.10">
    <property type="entry name" value="Periplasmic binding protein-like II"/>
    <property type="match status" value="2"/>
</dbReference>
<evidence type="ECO:0000256" key="1">
    <source>
        <dbReference type="ARBA" id="ARBA00008520"/>
    </source>
</evidence>
<protein>
    <submittedName>
        <fullName evidence="5">Carbohydrate ABC transporter substrate-binding protein (CUT1 family)</fullName>
    </submittedName>
</protein>
<feature type="chain" id="PRO_5039475428" evidence="4">
    <location>
        <begin position="34"/>
        <end position="419"/>
    </location>
</feature>
<proteinExistence type="inferred from homology"/>
<evidence type="ECO:0000256" key="4">
    <source>
        <dbReference type="SAM" id="SignalP"/>
    </source>
</evidence>
<dbReference type="CDD" id="cd13585">
    <property type="entry name" value="PBP2_TMBP_like"/>
    <property type="match status" value="1"/>
</dbReference>
<dbReference type="PANTHER" id="PTHR30061">
    <property type="entry name" value="MALTOSE-BINDING PERIPLASMIC PROTEIN"/>
    <property type="match status" value="1"/>
</dbReference>
<dbReference type="RefSeq" id="WP_142061689.1">
    <property type="nucleotide sequence ID" value="NZ_VFPA01000005.1"/>
</dbReference>
<evidence type="ECO:0000256" key="3">
    <source>
        <dbReference type="ARBA" id="ARBA00022729"/>
    </source>
</evidence>
<dbReference type="GO" id="GO:1901982">
    <property type="term" value="F:maltose binding"/>
    <property type="evidence" value="ECO:0007669"/>
    <property type="project" value="TreeGrafter"/>
</dbReference>
<dbReference type="GO" id="GO:0055052">
    <property type="term" value="C:ATP-binding cassette (ABC) transporter complex, substrate-binding subunit-containing"/>
    <property type="evidence" value="ECO:0007669"/>
    <property type="project" value="TreeGrafter"/>
</dbReference>
<dbReference type="PANTHER" id="PTHR30061:SF50">
    <property type="entry name" value="MALTOSE_MALTODEXTRIN-BINDING PERIPLASMIC PROTEIN"/>
    <property type="match status" value="1"/>
</dbReference>
<sequence length="419" mass="43878">MRAVVGSSRRSAPYRLGLVVAAAALAAAGCAGGGDAGGEAAGEPLSVWQFYGDESMATGKPFYDLVGRYEQQRGADVDIRFIPYDDFNRTLTQAAASGDGPDIALISAFDTAAMADAGVVQDLSEQVQAWGQQDAYFPTSWESTQADGRTFGVPHLADAYAVYYNTAMFAEAGVEPPKTWAEMESTAAALAADGRAGLAVSGIEGAEGATGLQMRMLAGGAEPTAIDSPAGHAALESFQRMVSGGALSEGFLTWNEEDAKNQFATGQAAMMINSATYVSILREENPDLQWSVAVLPSDVSGQTVLSAENLTIGATSDQPDQAWDLIEFMQQPEELATYLPERNKLPARDDVPGTAEDPVRAVFAEQLQQAWAPDAALAPHNNEVLTALQAALQSTISGTPVPDAARSAQATIDEALATS</sequence>
<dbReference type="Proteomes" id="UP000315677">
    <property type="component" value="Unassembled WGS sequence"/>
</dbReference>
<dbReference type="GO" id="GO:0042956">
    <property type="term" value="P:maltodextrin transmembrane transport"/>
    <property type="evidence" value="ECO:0007669"/>
    <property type="project" value="TreeGrafter"/>
</dbReference>
<evidence type="ECO:0000256" key="2">
    <source>
        <dbReference type="ARBA" id="ARBA00022448"/>
    </source>
</evidence>
<dbReference type="OrthoDB" id="3561718at2"/>